<organism evidence="2 3">
    <name type="scientific">Venustampulla echinocandica</name>
    <dbReference type="NCBI Taxonomy" id="2656787"/>
    <lineage>
        <taxon>Eukaryota</taxon>
        <taxon>Fungi</taxon>
        <taxon>Dikarya</taxon>
        <taxon>Ascomycota</taxon>
        <taxon>Pezizomycotina</taxon>
        <taxon>Leotiomycetes</taxon>
        <taxon>Helotiales</taxon>
        <taxon>Pleuroascaceae</taxon>
        <taxon>Venustampulla</taxon>
    </lineage>
</organism>
<feature type="region of interest" description="Disordered" evidence="1">
    <location>
        <begin position="770"/>
        <end position="805"/>
    </location>
</feature>
<evidence type="ECO:0008006" key="4">
    <source>
        <dbReference type="Google" id="ProtNLM"/>
    </source>
</evidence>
<keyword evidence="3" id="KW-1185">Reference proteome</keyword>
<dbReference type="SUPFAM" id="SSF54768">
    <property type="entry name" value="dsRNA-binding domain-like"/>
    <property type="match status" value="1"/>
</dbReference>
<feature type="compositionally biased region" description="Low complexity" evidence="1">
    <location>
        <begin position="783"/>
        <end position="805"/>
    </location>
</feature>
<evidence type="ECO:0000313" key="2">
    <source>
        <dbReference type="EMBL" id="RDL35112.1"/>
    </source>
</evidence>
<dbReference type="GeneID" id="43599892"/>
<dbReference type="STRING" id="2656787.A0A370TIC4"/>
<proteinExistence type="predicted"/>
<name>A0A370TIC4_9HELO</name>
<evidence type="ECO:0000256" key="1">
    <source>
        <dbReference type="SAM" id="MobiDB-lite"/>
    </source>
</evidence>
<dbReference type="Gene3D" id="3.30.160.20">
    <property type="match status" value="1"/>
</dbReference>
<sequence length="805" mass="88003">MPVGSSIIPWTRRLKDSRPQWHNSQDSTGTFYRKMGRDLSCWEAVGKARETFILIAAEIKVYLEKHSDPVPYPVTWTIYMIGRTKETSQPMIMFCCRDSHSRKQVRKTVEGSGILDQYQKVGVGDASRPPDFDQLVQLAGESFESASFGVSDPNLNLEGIWGLDESFYATNFAFAKEAGVFFGKPIALPFYDKEGSLASVRMATAGGVLRSGGRCFYLTAGHVFKPVADFSVPHQAEDDNSFEFDIGERSDSEDDSDFIETTSRGSITPDLAESDISEAMTASVGDYIESTSRPECTLAKENLKEDCEDVSVSMDKSSDSENTKMLLHGDLQVIIGHLLNPPEELEHPSLDYALIEIYPYFRGFKLMPLESHLGSPRLHPRGVAARPRDSKVLSVTGSAGLLHGTMSGTPTYMTIPGSRRIQELWTVRFEGKLVNGDCGSWVVNAQSGDLLGHIVAGSPESGVGYIAPAYQILEDAKTRFGLDLELYPTTESTAIKDLPLFKTIATSTPDISMGLESNVQVGEPAGCPLSASTRPPSCEPSLSMGLAESSQMISKEVVSRRINANDEFLERRKRARLNFQIEVKNKLASFTTPKITFEPLVENLYWPALLPAFSAKEPESEDGGLLMQQAAITTIDPLKGVANAENGELIFLNNAKSQKSQPIVPNLVNGSAVNGSTLQGANGRGFYMAYLESLCRRRCWLDPRYATVRSPSGFTCVVLVNGRVYRTDISYESDGLAQENAAMRAFMVCRNFSVNGGMLARNGVVQGLTANKSSGMHRRRGGYSSSVASASTYNSSTSSSTTTSE</sequence>
<gene>
    <name evidence="2" type="ORF">BP5553_07043</name>
</gene>
<reference evidence="2 3" key="1">
    <citation type="journal article" date="2018" name="IMA Fungus">
        <title>IMA Genome-F 9: Draft genome sequence of Annulohypoxylon stygium, Aspergillus mulundensis, Berkeleyomyces basicola (syn. Thielaviopsis basicola), Ceratocystis smalleyi, two Cercospora beticola strains, Coleophoma cylindrospora, Fusarium fracticaudum, Phialophora cf. hyalina, and Morchella septimelata.</title>
        <authorList>
            <person name="Wingfield B.D."/>
            <person name="Bills G.F."/>
            <person name="Dong Y."/>
            <person name="Huang W."/>
            <person name="Nel W.J."/>
            <person name="Swalarsk-Parry B.S."/>
            <person name="Vaghefi N."/>
            <person name="Wilken P.M."/>
            <person name="An Z."/>
            <person name="de Beer Z.W."/>
            <person name="De Vos L."/>
            <person name="Chen L."/>
            <person name="Duong T.A."/>
            <person name="Gao Y."/>
            <person name="Hammerbacher A."/>
            <person name="Kikkert J.R."/>
            <person name="Li Y."/>
            <person name="Li H."/>
            <person name="Li K."/>
            <person name="Li Q."/>
            <person name="Liu X."/>
            <person name="Ma X."/>
            <person name="Naidoo K."/>
            <person name="Pethybridge S.J."/>
            <person name="Sun J."/>
            <person name="Steenkamp E.T."/>
            <person name="van der Nest M.A."/>
            <person name="van Wyk S."/>
            <person name="Wingfield M.J."/>
            <person name="Xiong C."/>
            <person name="Yue Q."/>
            <person name="Zhang X."/>
        </authorList>
    </citation>
    <scope>NUCLEOTIDE SEQUENCE [LARGE SCALE GENOMIC DNA]</scope>
    <source>
        <strain evidence="2 3">BP 5553</strain>
    </source>
</reference>
<protein>
    <recommendedName>
        <fullName evidence="4">DRBM domain-containing protein</fullName>
    </recommendedName>
</protein>
<comment type="caution">
    <text evidence="2">The sequence shown here is derived from an EMBL/GenBank/DDBJ whole genome shotgun (WGS) entry which is preliminary data.</text>
</comment>
<dbReference type="RefSeq" id="XP_031867935.1">
    <property type="nucleotide sequence ID" value="XM_032015666.1"/>
</dbReference>
<accession>A0A370TIC4</accession>
<evidence type="ECO:0000313" key="3">
    <source>
        <dbReference type="Proteomes" id="UP000254866"/>
    </source>
</evidence>
<dbReference type="AlphaFoldDB" id="A0A370TIC4"/>
<dbReference type="OrthoDB" id="409136at2759"/>
<dbReference type="CDD" id="cd00048">
    <property type="entry name" value="DSRM_SF"/>
    <property type="match status" value="1"/>
</dbReference>
<dbReference type="EMBL" id="NPIC01000006">
    <property type="protein sequence ID" value="RDL35112.1"/>
    <property type="molecule type" value="Genomic_DNA"/>
</dbReference>
<dbReference type="Proteomes" id="UP000254866">
    <property type="component" value="Unassembled WGS sequence"/>
</dbReference>